<reference evidence="1" key="2">
    <citation type="submission" date="2015-06" db="UniProtKB">
        <authorList>
            <consortium name="EnsemblMetazoa"/>
        </authorList>
    </citation>
    <scope>IDENTIFICATION</scope>
</reference>
<accession>T1K6L1</accession>
<dbReference type="EnsemblMetazoa" id="tetur06g00880.1">
    <property type="protein sequence ID" value="tetur06g00880.1"/>
    <property type="gene ID" value="tetur06g00880"/>
</dbReference>
<dbReference type="AlphaFoldDB" id="T1K6L1"/>
<organism evidence="1 2">
    <name type="scientific">Tetranychus urticae</name>
    <name type="common">Two-spotted spider mite</name>
    <dbReference type="NCBI Taxonomy" id="32264"/>
    <lineage>
        <taxon>Eukaryota</taxon>
        <taxon>Metazoa</taxon>
        <taxon>Ecdysozoa</taxon>
        <taxon>Arthropoda</taxon>
        <taxon>Chelicerata</taxon>
        <taxon>Arachnida</taxon>
        <taxon>Acari</taxon>
        <taxon>Acariformes</taxon>
        <taxon>Trombidiformes</taxon>
        <taxon>Prostigmata</taxon>
        <taxon>Eleutherengona</taxon>
        <taxon>Raphignathae</taxon>
        <taxon>Tetranychoidea</taxon>
        <taxon>Tetranychidae</taxon>
        <taxon>Tetranychus</taxon>
    </lineage>
</organism>
<proteinExistence type="predicted"/>
<dbReference type="EMBL" id="CAEY01001792">
    <property type="status" value="NOT_ANNOTATED_CDS"/>
    <property type="molecule type" value="Genomic_DNA"/>
</dbReference>
<reference evidence="2" key="1">
    <citation type="submission" date="2011-08" db="EMBL/GenBank/DDBJ databases">
        <authorList>
            <person name="Rombauts S."/>
        </authorList>
    </citation>
    <scope>NUCLEOTIDE SEQUENCE</scope>
    <source>
        <strain evidence="2">London</strain>
    </source>
</reference>
<evidence type="ECO:0000313" key="1">
    <source>
        <dbReference type="EnsemblMetazoa" id="tetur06g00880.1"/>
    </source>
</evidence>
<keyword evidence="2" id="KW-1185">Reference proteome</keyword>
<name>T1K6L1_TETUR</name>
<protein>
    <submittedName>
        <fullName evidence="1">Uncharacterized protein</fullName>
    </submittedName>
</protein>
<dbReference type="HOGENOM" id="CLU_3392792_0_0_1"/>
<dbReference type="Proteomes" id="UP000015104">
    <property type="component" value="Unassembled WGS sequence"/>
</dbReference>
<sequence length="32" mass="3624">MFLFPSNLSILVCAIKFYTVTDDSTFMSDGYP</sequence>
<evidence type="ECO:0000313" key="2">
    <source>
        <dbReference type="Proteomes" id="UP000015104"/>
    </source>
</evidence>